<organism evidence="3 4">
    <name type="scientific">Aeromicrobium fastidiosum</name>
    <dbReference type="NCBI Taxonomy" id="52699"/>
    <lineage>
        <taxon>Bacteria</taxon>
        <taxon>Bacillati</taxon>
        <taxon>Actinomycetota</taxon>
        <taxon>Actinomycetes</taxon>
        <taxon>Propionibacteriales</taxon>
        <taxon>Nocardioidaceae</taxon>
        <taxon>Aeromicrobium</taxon>
    </lineage>
</organism>
<protein>
    <recommendedName>
        <fullName evidence="5">CU044_5270 family protein</fullName>
    </recommendedName>
</protein>
<name>A0A641AHK6_9ACTN</name>
<comment type="caution">
    <text evidence="3">The sequence shown here is derived from an EMBL/GenBank/DDBJ whole genome shotgun (WGS) entry which is preliminary data.</text>
</comment>
<proteinExistence type="predicted"/>
<evidence type="ECO:0008006" key="5">
    <source>
        <dbReference type="Google" id="ProtNLM"/>
    </source>
</evidence>
<keyword evidence="2" id="KW-0812">Transmembrane</keyword>
<evidence type="ECO:0000313" key="3">
    <source>
        <dbReference type="EMBL" id="KAA1373580.1"/>
    </source>
</evidence>
<sequence length="319" mass="34851">MSTLERVIDDLRPAHEPLDAEWSADTLTAIMAQPVRPKRRRRRLAVAATLVGVVTVPVMLSGGSASARAELLSLAVVAARADGPVITPGTYLHVRTESLQVNSSVLGDGKRLDTNRESWTRWDGDMVAIDTRPSAGWTEHHRFTHDPDDIGFGSPSPEFVASLPDTPDALRRYLDRTVSGSNSHEEALFVAISDLAYSRMLDPHTFATALRVLADVRGVSTDDVEVDGRPAVEVQYDRFFGLGFVSRSSFTVDTETAQLLRMSETSPSSDYTSRTRSVEVVDEVPPEVLADLDRYGNGSRICTDGSEARDTESPEDTCS</sequence>
<reference evidence="3" key="1">
    <citation type="submission" date="2019-09" db="EMBL/GenBank/DDBJ databases">
        <authorList>
            <person name="Li J."/>
        </authorList>
    </citation>
    <scope>NUCLEOTIDE SEQUENCE [LARGE SCALE GENOMIC DNA]</scope>
    <source>
        <strain evidence="3">NRBC 14897</strain>
    </source>
</reference>
<evidence type="ECO:0000256" key="2">
    <source>
        <dbReference type="SAM" id="Phobius"/>
    </source>
</evidence>
<keyword evidence="4" id="KW-1185">Reference proteome</keyword>
<dbReference type="InterPro" id="IPR047789">
    <property type="entry name" value="CU044_5270-like"/>
</dbReference>
<accession>A0A641AHK6</accession>
<feature type="transmembrane region" description="Helical" evidence="2">
    <location>
        <begin position="44"/>
        <end position="63"/>
    </location>
</feature>
<dbReference type="RefSeq" id="WP_129185159.1">
    <property type="nucleotide sequence ID" value="NZ_JAGIOG010000001.1"/>
</dbReference>
<dbReference type="EMBL" id="SDPP02000005">
    <property type="protein sequence ID" value="KAA1373580.1"/>
    <property type="molecule type" value="Genomic_DNA"/>
</dbReference>
<dbReference type="AlphaFoldDB" id="A0A641AHK6"/>
<dbReference type="Proteomes" id="UP001515100">
    <property type="component" value="Unassembled WGS sequence"/>
</dbReference>
<dbReference type="NCBIfam" id="NF038083">
    <property type="entry name" value="CU044_5270_fam"/>
    <property type="match status" value="1"/>
</dbReference>
<feature type="region of interest" description="Disordered" evidence="1">
    <location>
        <begin position="294"/>
        <end position="319"/>
    </location>
</feature>
<evidence type="ECO:0000256" key="1">
    <source>
        <dbReference type="SAM" id="MobiDB-lite"/>
    </source>
</evidence>
<keyword evidence="2" id="KW-0472">Membrane</keyword>
<dbReference type="OrthoDB" id="3387554at2"/>
<evidence type="ECO:0000313" key="4">
    <source>
        <dbReference type="Proteomes" id="UP001515100"/>
    </source>
</evidence>
<keyword evidence="2" id="KW-1133">Transmembrane helix</keyword>
<gene>
    <name evidence="3" type="ORF">ESP62_016585</name>
</gene>